<feature type="compositionally biased region" description="Polar residues" evidence="1">
    <location>
        <begin position="268"/>
        <end position="279"/>
    </location>
</feature>
<dbReference type="Pfam" id="PF00535">
    <property type="entry name" value="Glycos_transf_2"/>
    <property type="match status" value="1"/>
</dbReference>
<dbReference type="InterPro" id="IPR029044">
    <property type="entry name" value="Nucleotide-diphossugar_trans"/>
</dbReference>
<feature type="region of interest" description="Disordered" evidence="1">
    <location>
        <begin position="255"/>
        <end position="279"/>
    </location>
</feature>
<evidence type="ECO:0000259" key="2">
    <source>
        <dbReference type="Pfam" id="PF00535"/>
    </source>
</evidence>
<sequence>MKLSALMLGALGRKRRSVPVVNTLKGSIDLCHGHSASGWAIDNTVPEQALHVRLMNGTSELAEGFADLYRSDLVGKVSANGVHGFNLHLDSYVDTRLNLHLTLEEVGTGRVIAQLGAATEPSKSAIVTIEEFSPAGIAGHVIQGSDPISSGAVVCIYADGAFVASVGCQPVEAKEGFFSYTVAVPPNLHDGNPHVFEATMAHQHSQCQWAVDILPAIPTPWSVIQDSSRQVGYAGLSRRAAARYEALRLQLARTSRPSTSDKLEKSPGKNSPGTANWDSDQLGHISLAHDVLVEGHEGRRCFPPLHLPVWDAPEVSIIIPVHNQFALTYQCIASLVLCSNELSFEVIIVDDVSTDQTVDIKQIIMNARVIRNSENLGFLHNCNNAAHSAVGEYLVFLNNDTEVTAGWLDELRDIFRRFHNVGAAGSALVYADGTLQDAGGIVWDSGVPWNVGHGKNPADPAYRYVRDVDYLTGAALMVSQSAWKQVGGFSEEFAPAYYEDTDLAFKLHAAGLRTMYCPHSTVIHFEGQSNGISTDQGIKRFQLVNANKFVEKWQHAFEGNGVEGENLTLHQDRNCSLRVLMVDHAFPCIGQDAGSYAAVQEMRMMIALGCKITFVPHNFQHMGRHTEYLQRLGVECIHAPFYTSVEQVLLQRGQDFDAVYVTRYDVAERIIPHIRKYTSAKILFNNADLHFLRELRAVIAKGESDFSIPRQTRDREVAVMEEVDAILSYNETEHTVIASHLMQVDKIFTCPWVLESKDRGIGFEKRSGVAFLGGFGHPPNREAVEYYLDEVMPLIRKRRPDIKLHIWGSKIPDEFFQLVDDQVIVEGFAESLDEVFEGCRVFIAPLQSGAGIKGKVLDSIAYGVPSVLSPIAAEATGLVDNKSTLIANTPEQWAEYVIQLHDDEVLWKGLAAESGKLTHSRYGFETGVCMMRMVFQSVGLLMDTASEVRRA</sequence>
<evidence type="ECO:0000313" key="4">
    <source>
        <dbReference type="Proteomes" id="UP000250079"/>
    </source>
</evidence>
<dbReference type="InterPro" id="IPR001173">
    <property type="entry name" value="Glyco_trans_2-like"/>
</dbReference>
<feature type="domain" description="Glycosyltransferase 2-like" evidence="2">
    <location>
        <begin position="316"/>
        <end position="437"/>
    </location>
</feature>
<dbReference type="EMBL" id="CP018632">
    <property type="protein sequence ID" value="ASJ71620.1"/>
    <property type="molecule type" value="Genomic_DNA"/>
</dbReference>
<keyword evidence="3" id="KW-0328">Glycosyltransferase</keyword>
<dbReference type="PANTHER" id="PTHR43179:SF7">
    <property type="entry name" value="RHAMNOSYLTRANSFERASE WBBL"/>
    <property type="match status" value="1"/>
</dbReference>
<dbReference type="Pfam" id="PF13692">
    <property type="entry name" value="Glyco_trans_1_4"/>
    <property type="match status" value="1"/>
</dbReference>
<dbReference type="AlphaFoldDB" id="A0A2Z2NSA5"/>
<dbReference type="SUPFAM" id="SSF53448">
    <property type="entry name" value="Nucleotide-diphospho-sugar transferases"/>
    <property type="match status" value="1"/>
</dbReference>
<gene>
    <name evidence="3" type="primary">wbbL_1</name>
    <name evidence="3" type="ORF">IMCC3135_07575</name>
</gene>
<dbReference type="OrthoDB" id="9807209at2"/>
<evidence type="ECO:0000256" key="1">
    <source>
        <dbReference type="SAM" id="MobiDB-lite"/>
    </source>
</evidence>
<dbReference type="PANTHER" id="PTHR43179">
    <property type="entry name" value="RHAMNOSYLTRANSFERASE WBBL"/>
    <property type="match status" value="1"/>
</dbReference>
<dbReference type="EC" id="2.4.1.289" evidence="3"/>
<dbReference type="Gene3D" id="3.40.50.2000">
    <property type="entry name" value="Glycogen Phosphorylase B"/>
    <property type="match status" value="1"/>
</dbReference>
<proteinExistence type="predicted"/>
<dbReference type="SUPFAM" id="SSF53756">
    <property type="entry name" value="UDP-Glycosyltransferase/glycogen phosphorylase"/>
    <property type="match status" value="1"/>
</dbReference>
<dbReference type="GO" id="GO:0102096">
    <property type="term" value="F:decaprenyl-N-acetyl-alpha-D-glucosaminyl-pyrophosphate:dTDP-alpha-L-rhamnose rhamnosyltransferase activity"/>
    <property type="evidence" value="ECO:0007669"/>
    <property type="project" value="UniProtKB-EC"/>
</dbReference>
<evidence type="ECO:0000313" key="3">
    <source>
        <dbReference type="EMBL" id="ASJ71620.1"/>
    </source>
</evidence>
<accession>A0A2Z2NSA5</accession>
<dbReference type="Proteomes" id="UP000250079">
    <property type="component" value="Chromosome"/>
</dbReference>
<dbReference type="RefSeq" id="WP_157735824.1">
    <property type="nucleotide sequence ID" value="NZ_CP018632.1"/>
</dbReference>
<reference evidence="3 4" key="1">
    <citation type="submission" date="2016-12" db="EMBL/GenBank/DDBJ databases">
        <authorList>
            <person name="Song W.-J."/>
            <person name="Kurnit D.M."/>
        </authorList>
    </citation>
    <scope>NUCLEOTIDE SEQUENCE [LARGE SCALE GENOMIC DNA]</scope>
    <source>
        <strain evidence="3 4">IMCC3135</strain>
    </source>
</reference>
<dbReference type="CDD" id="cd04186">
    <property type="entry name" value="GT_2_like_c"/>
    <property type="match status" value="1"/>
</dbReference>
<protein>
    <submittedName>
        <fullName evidence="3">N-acetylglucosaminyl-diphospho-decaprenol L-rhamnosyltransferase</fullName>
        <ecNumber evidence="3">2.4.1.289</ecNumber>
    </submittedName>
</protein>
<keyword evidence="4" id="KW-1185">Reference proteome</keyword>
<organism evidence="3 4">
    <name type="scientific">Granulosicoccus antarcticus IMCC3135</name>
    <dbReference type="NCBI Taxonomy" id="1192854"/>
    <lineage>
        <taxon>Bacteria</taxon>
        <taxon>Pseudomonadati</taxon>
        <taxon>Pseudomonadota</taxon>
        <taxon>Gammaproteobacteria</taxon>
        <taxon>Chromatiales</taxon>
        <taxon>Granulosicoccaceae</taxon>
        <taxon>Granulosicoccus</taxon>
    </lineage>
</organism>
<dbReference type="KEGG" id="gai:IMCC3135_07575"/>
<dbReference type="Gene3D" id="3.90.550.10">
    <property type="entry name" value="Spore Coat Polysaccharide Biosynthesis Protein SpsA, Chain A"/>
    <property type="match status" value="1"/>
</dbReference>
<name>A0A2Z2NSA5_9GAMM</name>
<keyword evidence="3" id="KW-0808">Transferase</keyword>